<proteinExistence type="predicted"/>
<dbReference type="AlphaFoldDB" id="A0A2J6SNM0"/>
<feature type="non-terminal residue" evidence="2">
    <location>
        <position position="1"/>
    </location>
</feature>
<dbReference type="Proteomes" id="UP000235371">
    <property type="component" value="Unassembled WGS sequence"/>
</dbReference>
<dbReference type="OrthoDB" id="10328859at2759"/>
<feature type="transmembrane region" description="Helical" evidence="1">
    <location>
        <begin position="71"/>
        <end position="90"/>
    </location>
</feature>
<protein>
    <submittedName>
        <fullName evidence="2">Uncharacterized protein</fullName>
    </submittedName>
</protein>
<keyword evidence="1" id="KW-0812">Transmembrane</keyword>
<keyword evidence="1" id="KW-0472">Membrane</keyword>
<keyword evidence="3" id="KW-1185">Reference proteome</keyword>
<evidence type="ECO:0000256" key="1">
    <source>
        <dbReference type="SAM" id="Phobius"/>
    </source>
</evidence>
<dbReference type="InParanoid" id="A0A2J6SNM0"/>
<evidence type="ECO:0000313" key="3">
    <source>
        <dbReference type="Proteomes" id="UP000235371"/>
    </source>
</evidence>
<keyword evidence="1" id="KW-1133">Transmembrane helix</keyword>
<accession>A0A2J6SNM0</accession>
<dbReference type="GeneID" id="36584046"/>
<evidence type="ECO:0000313" key="2">
    <source>
        <dbReference type="EMBL" id="PMD52377.1"/>
    </source>
</evidence>
<reference evidence="2 3" key="1">
    <citation type="submission" date="2016-04" db="EMBL/GenBank/DDBJ databases">
        <title>A degradative enzymes factory behind the ericoid mycorrhizal symbiosis.</title>
        <authorList>
            <consortium name="DOE Joint Genome Institute"/>
            <person name="Martino E."/>
            <person name="Morin E."/>
            <person name="Grelet G."/>
            <person name="Kuo A."/>
            <person name="Kohler A."/>
            <person name="Daghino S."/>
            <person name="Barry K."/>
            <person name="Choi C."/>
            <person name="Cichocki N."/>
            <person name="Clum A."/>
            <person name="Copeland A."/>
            <person name="Hainaut M."/>
            <person name="Haridas S."/>
            <person name="Labutti K."/>
            <person name="Lindquist E."/>
            <person name="Lipzen A."/>
            <person name="Khouja H.-R."/>
            <person name="Murat C."/>
            <person name="Ohm R."/>
            <person name="Olson A."/>
            <person name="Spatafora J."/>
            <person name="Veneault-Fourrey C."/>
            <person name="Henrissat B."/>
            <person name="Grigoriev I."/>
            <person name="Martin F."/>
            <person name="Perotto S."/>
        </authorList>
    </citation>
    <scope>NUCLEOTIDE SEQUENCE [LARGE SCALE GENOMIC DNA]</scope>
    <source>
        <strain evidence="2 3">E</strain>
    </source>
</reference>
<name>A0A2J6SNM0_9HELO</name>
<organism evidence="2 3">
    <name type="scientific">Hyaloscypha bicolor E</name>
    <dbReference type="NCBI Taxonomy" id="1095630"/>
    <lineage>
        <taxon>Eukaryota</taxon>
        <taxon>Fungi</taxon>
        <taxon>Dikarya</taxon>
        <taxon>Ascomycota</taxon>
        <taxon>Pezizomycotina</taxon>
        <taxon>Leotiomycetes</taxon>
        <taxon>Helotiales</taxon>
        <taxon>Hyaloscyphaceae</taxon>
        <taxon>Hyaloscypha</taxon>
        <taxon>Hyaloscypha bicolor</taxon>
    </lineage>
</organism>
<gene>
    <name evidence="2" type="ORF">K444DRAFT_543462</name>
</gene>
<dbReference type="RefSeq" id="XP_024729281.1">
    <property type="nucleotide sequence ID" value="XM_024875967.1"/>
</dbReference>
<dbReference type="EMBL" id="KZ613905">
    <property type="protein sequence ID" value="PMD52377.1"/>
    <property type="molecule type" value="Genomic_DNA"/>
</dbReference>
<sequence length="148" mass="16296">LKLRLILESKAAADENGKISEFTILVSTCWYTLEITLADAGLLQVLYPPALAVAIFSMQKSAVPFDLTPQAFAFALVVLFIMVYVIRFVGRHVLPHFRVLQEISAAWLKNRNLNGKAHAVADIELGEIVADVSADRIVVGEETNNSRS</sequence>